<dbReference type="GO" id="GO:0005509">
    <property type="term" value="F:calcium ion binding"/>
    <property type="evidence" value="ECO:0007669"/>
    <property type="project" value="InterPro"/>
</dbReference>
<dbReference type="EMBL" id="VSWD01000009">
    <property type="protein sequence ID" value="KAK3093296.1"/>
    <property type="molecule type" value="Genomic_DNA"/>
</dbReference>
<comment type="caution">
    <text evidence="12">Lacks conserved residue(s) required for the propagation of feature annotation.</text>
</comment>
<dbReference type="PROSITE" id="PS00010">
    <property type="entry name" value="ASX_HYDROXYL"/>
    <property type="match status" value="4"/>
</dbReference>
<dbReference type="SUPFAM" id="SSF57184">
    <property type="entry name" value="Growth factor receptor domain"/>
    <property type="match status" value="1"/>
</dbReference>
<evidence type="ECO:0000256" key="12">
    <source>
        <dbReference type="PROSITE-ProRule" id="PRU00076"/>
    </source>
</evidence>
<dbReference type="FunFam" id="2.10.25.10:FF:000575">
    <property type="entry name" value="Crumbs, isoform C"/>
    <property type="match status" value="1"/>
</dbReference>
<accession>A0AA89C3H8</accession>
<keyword evidence="9" id="KW-0472">Membrane</keyword>
<dbReference type="GO" id="GO:0007157">
    <property type="term" value="P:heterophilic cell-cell adhesion via plasma membrane cell adhesion molecules"/>
    <property type="evidence" value="ECO:0007669"/>
    <property type="project" value="TreeGrafter"/>
</dbReference>
<evidence type="ECO:0000256" key="7">
    <source>
        <dbReference type="ARBA" id="ARBA00022837"/>
    </source>
</evidence>
<dbReference type="GO" id="GO:0023052">
    <property type="term" value="P:signaling"/>
    <property type="evidence" value="ECO:0007669"/>
    <property type="project" value="UniProtKB-ARBA"/>
</dbReference>
<keyword evidence="11" id="KW-0325">Glycoprotein</keyword>
<feature type="domain" description="EGF-like" evidence="13">
    <location>
        <begin position="383"/>
        <end position="419"/>
    </location>
</feature>
<keyword evidence="2" id="KW-1003">Cell membrane</keyword>
<dbReference type="PROSITE" id="PS50026">
    <property type="entry name" value="EGF_3"/>
    <property type="match status" value="4"/>
</dbReference>
<feature type="domain" description="EGF-like" evidence="13">
    <location>
        <begin position="345"/>
        <end position="381"/>
    </location>
</feature>
<comment type="subcellular location">
    <subcellularLocation>
        <location evidence="1">Cell membrane</location>
        <topology evidence="1">Single-pass type I membrane protein</topology>
    </subcellularLocation>
</comment>
<dbReference type="GO" id="GO:0045197">
    <property type="term" value="P:establishment or maintenance of epithelial cell apical/basal polarity"/>
    <property type="evidence" value="ECO:0007669"/>
    <property type="project" value="TreeGrafter"/>
</dbReference>
<reference evidence="14" key="1">
    <citation type="submission" date="2019-08" db="EMBL/GenBank/DDBJ databases">
        <title>The improved chromosome-level genome for the pearl oyster Pinctada fucata martensii using PacBio sequencing and Hi-C.</title>
        <authorList>
            <person name="Zheng Z."/>
        </authorList>
    </citation>
    <scope>NUCLEOTIDE SEQUENCE</scope>
    <source>
        <strain evidence="14">ZZ-2019</strain>
        <tissue evidence="14">Adductor muscle</tissue>
    </source>
</reference>
<dbReference type="PANTHER" id="PTHR24049:SF22">
    <property type="entry name" value="DROSOPHILA CRUMBS HOMOLOG"/>
    <property type="match status" value="1"/>
</dbReference>
<keyword evidence="3 12" id="KW-0245">EGF-like domain</keyword>
<organism evidence="14 15">
    <name type="scientific">Pinctada imbricata</name>
    <name type="common">Atlantic pearl-oyster</name>
    <name type="synonym">Pinctada martensii</name>
    <dbReference type="NCBI Taxonomy" id="66713"/>
    <lineage>
        <taxon>Eukaryota</taxon>
        <taxon>Metazoa</taxon>
        <taxon>Spiralia</taxon>
        <taxon>Lophotrochozoa</taxon>
        <taxon>Mollusca</taxon>
        <taxon>Bivalvia</taxon>
        <taxon>Autobranchia</taxon>
        <taxon>Pteriomorphia</taxon>
        <taxon>Pterioida</taxon>
        <taxon>Pterioidea</taxon>
        <taxon>Pteriidae</taxon>
        <taxon>Pinctada</taxon>
    </lineage>
</organism>
<evidence type="ECO:0000259" key="13">
    <source>
        <dbReference type="PROSITE" id="PS50026"/>
    </source>
</evidence>
<protein>
    <recommendedName>
        <fullName evidence="13">EGF-like domain-containing protein</fullName>
    </recommendedName>
</protein>
<evidence type="ECO:0000256" key="3">
    <source>
        <dbReference type="ARBA" id="ARBA00022536"/>
    </source>
</evidence>
<keyword evidence="15" id="KW-1185">Reference proteome</keyword>
<evidence type="ECO:0000256" key="5">
    <source>
        <dbReference type="ARBA" id="ARBA00022729"/>
    </source>
</evidence>
<evidence type="ECO:0000256" key="9">
    <source>
        <dbReference type="ARBA" id="ARBA00023136"/>
    </source>
</evidence>
<feature type="non-terminal residue" evidence="14">
    <location>
        <position position="1"/>
    </location>
</feature>
<feature type="disulfide bond" evidence="12">
    <location>
        <begin position="447"/>
        <end position="456"/>
    </location>
</feature>
<dbReference type="SMART" id="SM00179">
    <property type="entry name" value="EGF_CA"/>
    <property type="match status" value="4"/>
</dbReference>
<dbReference type="InterPro" id="IPR001881">
    <property type="entry name" value="EGF-like_Ca-bd_dom"/>
</dbReference>
<dbReference type="PROSITE" id="PS01187">
    <property type="entry name" value="EGF_CA"/>
    <property type="match status" value="2"/>
</dbReference>
<feature type="disulfide bond" evidence="12">
    <location>
        <begin position="485"/>
        <end position="494"/>
    </location>
</feature>
<evidence type="ECO:0000256" key="10">
    <source>
        <dbReference type="ARBA" id="ARBA00023157"/>
    </source>
</evidence>
<keyword evidence="8" id="KW-1133">Transmembrane helix</keyword>
<dbReference type="InterPro" id="IPR051022">
    <property type="entry name" value="Notch_Cell-Fate_Det"/>
</dbReference>
<evidence type="ECO:0000256" key="4">
    <source>
        <dbReference type="ARBA" id="ARBA00022692"/>
    </source>
</evidence>
<keyword evidence="6" id="KW-0677">Repeat</keyword>
<dbReference type="Gene3D" id="2.10.25.10">
    <property type="entry name" value="Laminin"/>
    <property type="match status" value="4"/>
</dbReference>
<evidence type="ECO:0000313" key="15">
    <source>
        <dbReference type="Proteomes" id="UP001186944"/>
    </source>
</evidence>
<comment type="caution">
    <text evidence="14">The sequence shown here is derived from an EMBL/GenBank/DDBJ whole genome shotgun (WGS) entry which is preliminary data.</text>
</comment>
<gene>
    <name evidence="14" type="ORF">FSP39_013793</name>
</gene>
<dbReference type="SUPFAM" id="SSF57196">
    <property type="entry name" value="EGF/Laminin"/>
    <property type="match status" value="1"/>
</dbReference>
<dbReference type="SMART" id="SM00181">
    <property type="entry name" value="EGF"/>
    <property type="match status" value="4"/>
</dbReference>
<dbReference type="PROSITE" id="PS01186">
    <property type="entry name" value="EGF_2"/>
    <property type="match status" value="4"/>
</dbReference>
<dbReference type="PANTHER" id="PTHR24049">
    <property type="entry name" value="CRUMBS FAMILY MEMBER"/>
    <property type="match status" value="1"/>
</dbReference>
<dbReference type="Pfam" id="PF00008">
    <property type="entry name" value="EGF"/>
    <property type="match status" value="4"/>
</dbReference>
<dbReference type="CDD" id="cd00054">
    <property type="entry name" value="EGF_CA"/>
    <property type="match status" value="4"/>
</dbReference>
<dbReference type="PROSITE" id="PS00022">
    <property type="entry name" value="EGF_1"/>
    <property type="match status" value="4"/>
</dbReference>
<dbReference type="GO" id="GO:0007154">
    <property type="term" value="P:cell communication"/>
    <property type="evidence" value="ECO:0007669"/>
    <property type="project" value="UniProtKB-ARBA"/>
</dbReference>
<dbReference type="FunFam" id="2.10.25.10:FF:000123">
    <property type="entry name" value="Crumbs homolog 1 (Drosophila)"/>
    <property type="match status" value="2"/>
</dbReference>
<evidence type="ECO:0000256" key="6">
    <source>
        <dbReference type="ARBA" id="ARBA00022737"/>
    </source>
</evidence>
<keyword evidence="7" id="KW-0106">Calcium</keyword>
<dbReference type="InterPro" id="IPR000742">
    <property type="entry name" value="EGF"/>
</dbReference>
<feature type="disulfide bond" evidence="12">
    <location>
        <begin position="371"/>
        <end position="380"/>
    </location>
</feature>
<dbReference type="GO" id="GO:0032991">
    <property type="term" value="C:protein-containing complex"/>
    <property type="evidence" value="ECO:0007669"/>
    <property type="project" value="TreeGrafter"/>
</dbReference>
<dbReference type="InterPro" id="IPR018097">
    <property type="entry name" value="EGF_Ca-bd_CS"/>
</dbReference>
<sequence length="529" mass="57015">YIIQVQFFFKLGWRHGQGPGCTQSTLGQLVTGMNTTYWNCENGCGSRLQLSNVNYICTGASVAEDFEQGERSFTYTFSGPGPFTVSFTGGDWISLSDGKGGNWNISTVVNLAPRGDTGRPNNSPQSVSKPAYIMQYNCFETLQIPVIDLDGDHIRCRWANKDECGGICNGVPSGILDPVTCTLRFPANHTQNGWFGVAITVEDFPSSTITAGGVTYTPNDAISSVPLQFLINTQNLTGSCTDRPKFVNNTPAEGKLFIIPAGQSISVNVYAQSSRTINSISLTAPAGVSQSSLQNDDMSRSDVKFIQISWTPTLQQKGSHILCAQADDIVGKTSDSRCFRILAWDIDECASAPCLHDATCNDHINSYSCTCAAGYTGRICETDIDECASGPCLHDATCNDRVNGFSCTCIAGYTGRICETDIDECASAPCLNNATCNDHINSYSCTCAAGYTGRICETDIDECASGPCLHNATCNDRVNGFSCTCIAGYTGRICETGTKNDLTSISVQNQRAIFDSYIEIVFVKFLFSL</sequence>
<evidence type="ECO:0000256" key="1">
    <source>
        <dbReference type="ARBA" id="ARBA00004251"/>
    </source>
</evidence>
<dbReference type="InterPro" id="IPR000152">
    <property type="entry name" value="EGF-type_Asp/Asn_hydroxyl_site"/>
</dbReference>
<proteinExistence type="predicted"/>
<feature type="domain" description="EGF-like" evidence="13">
    <location>
        <begin position="421"/>
        <end position="457"/>
    </location>
</feature>
<evidence type="ECO:0000313" key="14">
    <source>
        <dbReference type="EMBL" id="KAK3093296.1"/>
    </source>
</evidence>
<feature type="domain" description="EGF-like" evidence="13">
    <location>
        <begin position="459"/>
        <end position="495"/>
    </location>
</feature>
<name>A0AA89C3H8_PINIB</name>
<evidence type="ECO:0000256" key="2">
    <source>
        <dbReference type="ARBA" id="ARBA00022475"/>
    </source>
</evidence>
<dbReference type="Proteomes" id="UP001186944">
    <property type="component" value="Unassembled WGS sequence"/>
</dbReference>
<feature type="disulfide bond" evidence="12">
    <location>
        <begin position="409"/>
        <end position="418"/>
    </location>
</feature>
<dbReference type="InterPro" id="IPR009030">
    <property type="entry name" value="Growth_fac_rcpt_cys_sf"/>
</dbReference>
<dbReference type="GO" id="GO:0005886">
    <property type="term" value="C:plasma membrane"/>
    <property type="evidence" value="ECO:0007669"/>
    <property type="project" value="UniProtKB-SubCell"/>
</dbReference>
<keyword evidence="10 12" id="KW-1015">Disulfide bond</keyword>
<dbReference type="AlphaFoldDB" id="A0AA89C3H8"/>
<keyword evidence="4" id="KW-0812">Transmembrane</keyword>
<dbReference type="FunFam" id="2.10.25.10:FF:000391">
    <property type="entry name" value="Weary, isoform C"/>
    <property type="match status" value="1"/>
</dbReference>
<keyword evidence="5" id="KW-0732">Signal</keyword>
<evidence type="ECO:0000256" key="8">
    <source>
        <dbReference type="ARBA" id="ARBA00022989"/>
    </source>
</evidence>
<evidence type="ECO:0000256" key="11">
    <source>
        <dbReference type="ARBA" id="ARBA00023180"/>
    </source>
</evidence>